<feature type="region of interest" description="Disordered" evidence="13">
    <location>
        <begin position="336"/>
        <end position="357"/>
    </location>
</feature>
<keyword evidence="7 11" id="KW-0479">Metal-binding</keyword>
<evidence type="ECO:0000256" key="9">
    <source>
        <dbReference type="ARBA" id="ARBA00023004"/>
    </source>
</evidence>
<dbReference type="CDD" id="cd20628">
    <property type="entry name" value="CYP4"/>
    <property type="match status" value="1"/>
</dbReference>
<dbReference type="InterPro" id="IPR002403">
    <property type="entry name" value="Cyt_P450_E_grp-IV"/>
</dbReference>
<evidence type="ECO:0008006" key="17">
    <source>
        <dbReference type="Google" id="ProtNLM"/>
    </source>
</evidence>
<keyword evidence="14" id="KW-0812">Transmembrane</keyword>
<reference evidence="16" key="1">
    <citation type="submission" date="2013-09" db="EMBL/GenBank/DDBJ databases">
        <title>The Genome Sequence of Anopheles culicifacies species A.</title>
        <authorList>
            <consortium name="The Broad Institute Genomics Platform"/>
            <person name="Neafsey D.E."/>
            <person name="Besansky N."/>
            <person name="Howell P."/>
            <person name="Walton C."/>
            <person name="Young S.K."/>
            <person name="Zeng Q."/>
            <person name="Gargeya S."/>
            <person name="Fitzgerald M."/>
            <person name="Haas B."/>
            <person name="Abouelleil A."/>
            <person name="Allen A.W."/>
            <person name="Alvarado L."/>
            <person name="Arachchi H.M."/>
            <person name="Berlin A.M."/>
            <person name="Chapman S.B."/>
            <person name="Gainer-Dewar J."/>
            <person name="Goldberg J."/>
            <person name="Griggs A."/>
            <person name="Gujja S."/>
            <person name="Hansen M."/>
            <person name="Howarth C."/>
            <person name="Imamovic A."/>
            <person name="Ireland A."/>
            <person name="Larimer J."/>
            <person name="McCowan C."/>
            <person name="Murphy C."/>
            <person name="Pearson M."/>
            <person name="Poon T.W."/>
            <person name="Priest M."/>
            <person name="Roberts A."/>
            <person name="Saif S."/>
            <person name="Shea T."/>
            <person name="Sisk P."/>
            <person name="Sykes S."/>
            <person name="Wortman J."/>
            <person name="Nusbaum C."/>
            <person name="Birren B."/>
        </authorList>
    </citation>
    <scope>NUCLEOTIDE SEQUENCE [LARGE SCALE GENOMIC DNA]</scope>
    <source>
        <strain evidence="16">A-37</strain>
    </source>
</reference>
<keyword evidence="9 11" id="KW-0408">Iron</keyword>
<dbReference type="Proteomes" id="UP000075883">
    <property type="component" value="Unassembled WGS sequence"/>
</dbReference>
<dbReference type="InterPro" id="IPR017972">
    <property type="entry name" value="Cyt_P450_CS"/>
</dbReference>
<evidence type="ECO:0000256" key="11">
    <source>
        <dbReference type="PIRSR" id="PIRSR602403-1"/>
    </source>
</evidence>
<evidence type="ECO:0000256" key="10">
    <source>
        <dbReference type="ARBA" id="ARBA00023033"/>
    </source>
</evidence>
<dbReference type="Gene3D" id="1.10.630.10">
    <property type="entry name" value="Cytochrome P450"/>
    <property type="match status" value="1"/>
</dbReference>
<dbReference type="SUPFAM" id="SSF48264">
    <property type="entry name" value="Cytochrome P450"/>
    <property type="match status" value="1"/>
</dbReference>
<evidence type="ECO:0000256" key="7">
    <source>
        <dbReference type="ARBA" id="ARBA00022723"/>
    </source>
</evidence>
<comment type="subcellular location">
    <subcellularLocation>
        <location evidence="4">Endoplasmic reticulum membrane</location>
        <topology evidence="4">Peripheral membrane protein</topology>
    </subcellularLocation>
    <subcellularLocation>
        <location evidence="3">Microsome membrane</location>
        <topology evidence="3">Peripheral membrane protein</topology>
    </subcellularLocation>
</comment>
<dbReference type="EnsemblMetazoa" id="ACUA024163-RA">
    <property type="protein sequence ID" value="ACUA024163-PA"/>
    <property type="gene ID" value="ACUA024163"/>
</dbReference>
<proteinExistence type="inferred from homology"/>
<evidence type="ECO:0000256" key="2">
    <source>
        <dbReference type="ARBA" id="ARBA00003690"/>
    </source>
</evidence>
<dbReference type="PROSITE" id="PS00086">
    <property type="entry name" value="CYTOCHROME_P450"/>
    <property type="match status" value="1"/>
</dbReference>
<evidence type="ECO:0000256" key="13">
    <source>
        <dbReference type="SAM" id="MobiDB-lite"/>
    </source>
</evidence>
<feature type="transmembrane region" description="Helical" evidence="14">
    <location>
        <begin position="68"/>
        <end position="89"/>
    </location>
</feature>
<dbReference type="GO" id="GO:0020037">
    <property type="term" value="F:heme binding"/>
    <property type="evidence" value="ECO:0007669"/>
    <property type="project" value="InterPro"/>
</dbReference>
<evidence type="ECO:0000313" key="16">
    <source>
        <dbReference type="Proteomes" id="UP000075883"/>
    </source>
</evidence>
<protein>
    <recommendedName>
        <fullName evidence="17">Cytochrome P450</fullName>
    </recommendedName>
</protein>
<dbReference type="EMBL" id="AXCM01012454">
    <property type="status" value="NOT_ANNOTATED_CDS"/>
    <property type="molecule type" value="Genomic_DNA"/>
</dbReference>
<evidence type="ECO:0000256" key="1">
    <source>
        <dbReference type="ARBA" id="ARBA00001971"/>
    </source>
</evidence>
<dbReference type="GO" id="GO:0005789">
    <property type="term" value="C:endoplasmic reticulum membrane"/>
    <property type="evidence" value="ECO:0007669"/>
    <property type="project" value="UniProtKB-SubCell"/>
</dbReference>
<reference evidence="15" key="2">
    <citation type="submission" date="2020-05" db="UniProtKB">
        <authorList>
            <consortium name="EnsemblMetazoa"/>
        </authorList>
    </citation>
    <scope>IDENTIFICATION</scope>
    <source>
        <strain evidence="15">A-37</strain>
    </source>
</reference>
<dbReference type="PANTHER" id="PTHR24291">
    <property type="entry name" value="CYTOCHROME P450 FAMILY 4"/>
    <property type="match status" value="1"/>
</dbReference>
<dbReference type="STRING" id="139723.A0A182MQZ0"/>
<dbReference type="VEuPathDB" id="VectorBase:ACUA024163"/>
<name>A0A182MQZ0_9DIPT</name>
<dbReference type="PRINTS" id="PR00465">
    <property type="entry name" value="EP450IV"/>
</dbReference>
<evidence type="ECO:0000256" key="14">
    <source>
        <dbReference type="SAM" id="Phobius"/>
    </source>
</evidence>
<dbReference type="GO" id="GO:0016705">
    <property type="term" value="F:oxidoreductase activity, acting on paired donors, with incorporation or reduction of molecular oxygen"/>
    <property type="evidence" value="ECO:0007669"/>
    <property type="project" value="InterPro"/>
</dbReference>
<keyword evidence="10 12" id="KW-0503">Monooxygenase</keyword>
<evidence type="ECO:0000256" key="6">
    <source>
        <dbReference type="ARBA" id="ARBA00022617"/>
    </source>
</evidence>
<organism evidence="15 16">
    <name type="scientific">Anopheles culicifacies</name>
    <dbReference type="NCBI Taxonomy" id="139723"/>
    <lineage>
        <taxon>Eukaryota</taxon>
        <taxon>Metazoa</taxon>
        <taxon>Ecdysozoa</taxon>
        <taxon>Arthropoda</taxon>
        <taxon>Hexapoda</taxon>
        <taxon>Insecta</taxon>
        <taxon>Pterygota</taxon>
        <taxon>Neoptera</taxon>
        <taxon>Endopterygota</taxon>
        <taxon>Diptera</taxon>
        <taxon>Nematocera</taxon>
        <taxon>Culicoidea</taxon>
        <taxon>Culicidae</taxon>
        <taxon>Anophelinae</taxon>
        <taxon>Anopheles</taxon>
        <taxon>culicifacies species complex</taxon>
    </lineage>
</organism>
<keyword evidence="8 12" id="KW-0560">Oxidoreductase</keyword>
<dbReference type="PRINTS" id="PR00385">
    <property type="entry name" value="P450"/>
</dbReference>
<evidence type="ECO:0000256" key="3">
    <source>
        <dbReference type="ARBA" id="ARBA00004174"/>
    </source>
</evidence>
<dbReference type="InterPro" id="IPR036396">
    <property type="entry name" value="Cyt_P450_sf"/>
</dbReference>
<dbReference type="AlphaFoldDB" id="A0A182MQZ0"/>
<dbReference type="Pfam" id="PF00067">
    <property type="entry name" value="p450"/>
    <property type="match status" value="1"/>
</dbReference>
<comment type="similarity">
    <text evidence="5 12">Belongs to the cytochrome P450 family.</text>
</comment>
<accession>A0A182MQZ0</accession>
<evidence type="ECO:0000256" key="12">
    <source>
        <dbReference type="RuleBase" id="RU000461"/>
    </source>
</evidence>
<dbReference type="InterPro" id="IPR001128">
    <property type="entry name" value="Cyt_P450"/>
</dbReference>
<evidence type="ECO:0000313" key="15">
    <source>
        <dbReference type="EnsemblMetazoa" id="ACUA024163-PA"/>
    </source>
</evidence>
<dbReference type="InterPro" id="IPR050196">
    <property type="entry name" value="Cytochrome_P450_Monoox"/>
</dbReference>
<dbReference type="PANTHER" id="PTHR24291:SF106">
    <property type="entry name" value="CYTOCHROME P450 4G1-RELATED"/>
    <property type="match status" value="1"/>
</dbReference>
<evidence type="ECO:0000256" key="4">
    <source>
        <dbReference type="ARBA" id="ARBA00004406"/>
    </source>
</evidence>
<evidence type="ECO:0000256" key="8">
    <source>
        <dbReference type="ARBA" id="ARBA00023002"/>
    </source>
</evidence>
<comment type="function">
    <text evidence="2">May be involved in the metabolism of insect hormones and in the breakdown of synthetic insecticides.</text>
</comment>
<keyword evidence="6 11" id="KW-0349">Heme</keyword>
<keyword evidence="14" id="KW-1133">Transmembrane helix</keyword>
<evidence type="ECO:0000256" key="5">
    <source>
        <dbReference type="ARBA" id="ARBA00010617"/>
    </source>
</evidence>
<comment type="cofactor">
    <cofactor evidence="1 11">
        <name>heme</name>
        <dbReference type="ChEBI" id="CHEBI:30413"/>
    </cofactor>
</comment>
<feature type="binding site" description="axial binding residue" evidence="11">
    <location>
        <position position="556"/>
    </location>
    <ligand>
        <name>heme</name>
        <dbReference type="ChEBI" id="CHEBI:30413"/>
    </ligand>
    <ligandPart>
        <name>Fe</name>
        <dbReference type="ChEBI" id="CHEBI:18248"/>
    </ligandPart>
</feature>
<keyword evidence="16" id="KW-1185">Reference proteome</keyword>
<sequence length="610" mass="69720">MDEDNRKEVGRHRAERVKNACQDTRRRVCKVWRAVIELECFTSVLRVIMGVEAIPERMGGDETVPGSWVLSVTIASVLLLAAATLFHLWMQTRRYVKMGNLIPGPVAYPLIGNANMLLGKTHNQIMEKAMELSYIYGTVARGWLGYHLVVFLTEPADVEIILNSYVHLEKSSEYRFFKPWLGDGLLISSGDKWKSHRKLIAPAFHQNVLKTFIDVFNDNSLAVVKRMSKEVGHVFDCHDYMSEVTVDILLETAMGSTRTGESKEGFEYAMAVMKMCDILHKRQLKIHLRLDPLFNLTGVKKEQERLLQIIHGLTRKVVREKKQLFERQVAEGKAPSPSLTEIIGKEDKPGESNLAGTPAFISQGSMLRDDLDDNDENDIGEKRRLAFLDLMIETAKNGANISDEEIKEEVDTIMFEGHDTTAAGSSFVLCLLGIHQHIQDRVYAELRQIFGDSKRKATFSDTLEMKYLERVIFETLRMFPPVPMIARKINEDVQLASKNYIVPAGTTVVIGTYKIHRREDLYPYPETFNPDNFLPERTQNRHYYSYIPFSAGPRSCVGRKYAMLKLKVLLSTILRHYRIVSNLTEKDFKLQADIILKRTDGFQIQLEPRA</sequence>
<dbReference type="GO" id="GO:0004497">
    <property type="term" value="F:monooxygenase activity"/>
    <property type="evidence" value="ECO:0007669"/>
    <property type="project" value="UniProtKB-KW"/>
</dbReference>
<dbReference type="GO" id="GO:0005506">
    <property type="term" value="F:iron ion binding"/>
    <property type="evidence" value="ECO:0007669"/>
    <property type="project" value="InterPro"/>
</dbReference>
<keyword evidence="14" id="KW-0472">Membrane</keyword>